<gene>
    <name evidence="1" type="ORF">LCGC14_0387440</name>
</gene>
<accession>A0A0F9TIH2</accession>
<name>A0A0F9TIH2_9ZZZZ</name>
<evidence type="ECO:0000313" key="1">
    <source>
        <dbReference type="EMBL" id="KKN74702.1"/>
    </source>
</evidence>
<proteinExistence type="predicted"/>
<reference evidence="1" key="1">
    <citation type="journal article" date="2015" name="Nature">
        <title>Complex archaea that bridge the gap between prokaryotes and eukaryotes.</title>
        <authorList>
            <person name="Spang A."/>
            <person name="Saw J.H."/>
            <person name="Jorgensen S.L."/>
            <person name="Zaremba-Niedzwiedzka K."/>
            <person name="Martijn J."/>
            <person name="Lind A.E."/>
            <person name="van Eijk R."/>
            <person name="Schleper C."/>
            <person name="Guy L."/>
            <person name="Ettema T.J."/>
        </authorList>
    </citation>
    <scope>NUCLEOTIDE SEQUENCE</scope>
</reference>
<dbReference type="EMBL" id="LAZR01000321">
    <property type="protein sequence ID" value="KKN74702.1"/>
    <property type="molecule type" value="Genomic_DNA"/>
</dbReference>
<sequence>MKIEKAIEIKENRLGDKKPYYSEEIEEADRLSIEALKRLKDTRKRTGAPYVAPLPGETEG</sequence>
<comment type="caution">
    <text evidence="1">The sequence shown here is derived from an EMBL/GenBank/DDBJ whole genome shotgun (WGS) entry which is preliminary data.</text>
</comment>
<organism evidence="1">
    <name type="scientific">marine sediment metagenome</name>
    <dbReference type="NCBI Taxonomy" id="412755"/>
    <lineage>
        <taxon>unclassified sequences</taxon>
        <taxon>metagenomes</taxon>
        <taxon>ecological metagenomes</taxon>
    </lineage>
</organism>
<protein>
    <submittedName>
        <fullName evidence="1">Uncharacterized protein</fullName>
    </submittedName>
</protein>
<dbReference type="AlphaFoldDB" id="A0A0F9TIH2"/>